<dbReference type="Proteomes" id="UP000002714">
    <property type="component" value="Chromosome"/>
</dbReference>
<dbReference type="EMBL" id="CP000153">
    <property type="protein sequence ID" value="ABB43668.1"/>
    <property type="molecule type" value="Genomic_DNA"/>
</dbReference>
<evidence type="ECO:0000256" key="2">
    <source>
        <dbReference type="ARBA" id="ARBA00022649"/>
    </source>
</evidence>
<dbReference type="eggNOG" id="COG2026">
    <property type="taxonomic scope" value="Bacteria"/>
</dbReference>
<dbReference type="InterPro" id="IPR007712">
    <property type="entry name" value="RelE/ParE_toxin"/>
</dbReference>
<evidence type="ECO:0000313" key="3">
    <source>
        <dbReference type="EMBL" id="ABB43668.1"/>
    </source>
</evidence>
<name>Q30TL3_SULDN</name>
<sequence>MMYSIAFDKDAEREFLKLERQIQLLVSSKILDLQSGNFTNDKQLKGKHKGKFRKRAGNYHIIYLKENNLLVISIIRIAHRKEAY</sequence>
<comment type="similarity">
    <text evidence="1">Belongs to the RelE toxin family.</text>
</comment>
<accession>Q30TL3</accession>
<protein>
    <recommendedName>
        <fullName evidence="5">Plasmid stabilization system</fullName>
    </recommendedName>
</protein>
<keyword evidence="4" id="KW-1185">Reference proteome</keyword>
<dbReference type="KEGG" id="tdn:Suden_0387"/>
<dbReference type="SUPFAM" id="SSF143011">
    <property type="entry name" value="RelE-like"/>
    <property type="match status" value="1"/>
</dbReference>
<organism evidence="3 4">
    <name type="scientific">Sulfurimonas denitrificans (strain ATCC 33889 / DSM 1251)</name>
    <name type="common">Thiomicrospira denitrificans (strain ATCC 33889 / DSM 1251)</name>
    <dbReference type="NCBI Taxonomy" id="326298"/>
    <lineage>
        <taxon>Bacteria</taxon>
        <taxon>Pseudomonadati</taxon>
        <taxon>Campylobacterota</taxon>
        <taxon>Epsilonproteobacteria</taxon>
        <taxon>Campylobacterales</taxon>
        <taxon>Sulfurimonadaceae</taxon>
        <taxon>Sulfurimonas</taxon>
    </lineage>
</organism>
<gene>
    <name evidence="3" type="ordered locus">Suden_0387</name>
</gene>
<dbReference type="InterPro" id="IPR035093">
    <property type="entry name" value="RelE/ParE_toxin_dom_sf"/>
</dbReference>
<dbReference type="Pfam" id="PF05016">
    <property type="entry name" value="ParE_toxin"/>
    <property type="match status" value="1"/>
</dbReference>
<dbReference type="AlphaFoldDB" id="Q30TL3"/>
<keyword evidence="2" id="KW-1277">Toxin-antitoxin system</keyword>
<evidence type="ECO:0008006" key="5">
    <source>
        <dbReference type="Google" id="ProtNLM"/>
    </source>
</evidence>
<evidence type="ECO:0000313" key="4">
    <source>
        <dbReference type="Proteomes" id="UP000002714"/>
    </source>
</evidence>
<reference evidence="3 4" key="1">
    <citation type="journal article" date="2008" name="Appl. Environ. Microbiol.">
        <title>Genome of the epsilonproteobacterial chemolithoautotroph Sulfurimonas denitrificans.</title>
        <authorList>
            <person name="Sievert S.M."/>
            <person name="Scott K.M."/>
            <person name="Klotz M.G."/>
            <person name="Chain P.S.G."/>
            <person name="Hauser L.J."/>
            <person name="Hemp J."/>
            <person name="Huegler M."/>
            <person name="Land M."/>
            <person name="Lapidus A."/>
            <person name="Larimer F.W."/>
            <person name="Lucas S."/>
            <person name="Malfatti S.A."/>
            <person name="Meyer F."/>
            <person name="Paulsen I.T."/>
            <person name="Ren Q."/>
            <person name="Simon J."/>
            <person name="Bailey K."/>
            <person name="Diaz E."/>
            <person name="Fitzpatrick K.A."/>
            <person name="Glover B."/>
            <person name="Gwatney N."/>
            <person name="Korajkic A."/>
            <person name="Long A."/>
            <person name="Mobberley J.M."/>
            <person name="Pantry S.N."/>
            <person name="Pazder G."/>
            <person name="Peterson S."/>
            <person name="Quintanilla J.D."/>
            <person name="Sprinkle R."/>
            <person name="Stephens J."/>
            <person name="Thomas P."/>
            <person name="Vaughn R."/>
            <person name="Weber M.J."/>
            <person name="Wooten L.L."/>
        </authorList>
    </citation>
    <scope>NUCLEOTIDE SEQUENCE [LARGE SCALE GENOMIC DNA]</scope>
    <source>
        <strain evidence="4">ATCC 33889 / DSM 1251</strain>
    </source>
</reference>
<dbReference type="STRING" id="326298.Suden_0387"/>
<dbReference type="Gene3D" id="3.30.2310.20">
    <property type="entry name" value="RelE-like"/>
    <property type="match status" value="1"/>
</dbReference>
<proteinExistence type="inferred from homology"/>
<dbReference type="PANTHER" id="PTHR35601">
    <property type="entry name" value="TOXIN RELE"/>
    <property type="match status" value="1"/>
</dbReference>
<dbReference type="HOGENOM" id="CLU_155761_1_1_7"/>
<dbReference type="PANTHER" id="PTHR35601:SF1">
    <property type="entry name" value="TOXIN RELE"/>
    <property type="match status" value="1"/>
</dbReference>
<dbReference type="OrthoDB" id="9797723at2"/>
<evidence type="ECO:0000256" key="1">
    <source>
        <dbReference type="ARBA" id="ARBA00006226"/>
    </source>
</evidence>